<dbReference type="Pfam" id="PF05168">
    <property type="entry name" value="HEPN"/>
    <property type="match status" value="1"/>
</dbReference>
<evidence type="ECO:0000313" key="5">
    <source>
        <dbReference type="Proteomes" id="UP000051862"/>
    </source>
</evidence>
<evidence type="ECO:0000313" key="4">
    <source>
        <dbReference type="EMBL" id="SEV88451.1"/>
    </source>
</evidence>
<keyword evidence="3" id="KW-0238">DNA-binding</keyword>
<dbReference type="SMART" id="SM00748">
    <property type="entry name" value="HEPN"/>
    <property type="match status" value="1"/>
</dbReference>
<evidence type="ECO:0000313" key="6">
    <source>
        <dbReference type="Proteomes" id="UP000182125"/>
    </source>
</evidence>
<dbReference type="Proteomes" id="UP000051862">
    <property type="component" value="Unassembled WGS sequence"/>
</dbReference>
<sequence>MKEDAREWFHKGDEDLKAAKILYREGLYALSCFHSQQAIEKYLKAFLVEKEQEISKTHNLKFLINECRNIDPAFVELLKRGVHYLTEYAVEVRYPGIYVPEKEDAEEALKLAEFSREFIAGKLRINSL</sequence>
<protein>
    <submittedName>
        <fullName evidence="3">DNA-binding protein</fullName>
    </submittedName>
    <submittedName>
        <fullName evidence="4">HEPN domain-containing protein</fullName>
    </submittedName>
</protein>
<dbReference type="PROSITE" id="PS50910">
    <property type="entry name" value="HEPN"/>
    <property type="match status" value="1"/>
</dbReference>
<dbReference type="EMBL" id="CP015105">
    <property type="protein sequence ID" value="ASJ12575.1"/>
    <property type="molecule type" value="Genomic_DNA"/>
</dbReference>
<dbReference type="Proteomes" id="UP000182125">
    <property type="component" value="Unassembled WGS sequence"/>
</dbReference>
<dbReference type="PATRIC" id="fig|277988.4.peg.1184"/>
<evidence type="ECO:0000313" key="2">
    <source>
        <dbReference type="EMBL" id="ASJ12575.1"/>
    </source>
</evidence>
<dbReference type="AlphaFoldDB" id="A0A0Q2S4N7"/>
<evidence type="ECO:0000313" key="3">
    <source>
        <dbReference type="EMBL" id="KQH82427.1"/>
    </source>
</evidence>
<dbReference type="EMBL" id="FOIW01000001">
    <property type="protein sequence ID" value="SEV88451.1"/>
    <property type="molecule type" value="Genomic_DNA"/>
</dbReference>
<dbReference type="OrthoDB" id="359241at2157"/>
<dbReference type="GeneID" id="33334077"/>
<keyword evidence="7" id="KW-1185">Reference proteome</keyword>
<proteinExistence type="predicted"/>
<accession>A0A0Q2S4N7</accession>
<dbReference type="EMBL" id="LIXN01000008">
    <property type="protein sequence ID" value="KQH82427.1"/>
    <property type="molecule type" value="Genomic_DNA"/>
</dbReference>
<name>A0A0Q2S4N7_9EURY</name>
<dbReference type="STRING" id="277988.SAMN05216170_0631"/>
<dbReference type="GO" id="GO:0003677">
    <property type="term" value="F:DNA binding"/>
    <property type="evidence" value="ECO:0007669"/>
    <property type="project" value="UniProtKB-KW"/>
</dbReference>
<evidence type="ECO:0000259" key="1">
    <source>
        <dbReference type="PROSITE" id="PS50910"/>
    </source>
</evidence>
<reference evidence="4 6" key="3">
    <citation type="submission" date="2016-10" db="EMBL/GenBank/DDBJ databases">
        <authorList>
            <person name="de Groot N.N."/>
        </authorList>
    </citation>
    <scope>NUCLEOTIDE SEQUENCE [LARGE SCALE GENOMIC DNA]</scope>
    <source>
        <strain evidence="4 6">OGL-20</strain>
    </source>
</reference>
<dbReference type="Proteomes" id="UP000250136">
    <property type="component" value="Chromosome"/>
</dbReference>
<reference evidence="2 7" key="2">
    <citation type="submission" date="2016-04" db="EMBL/GenBank/DDBJ databases">
        <title>Complete genome sequence of Thermococcus thioreducens type strain OGL-20P.</title>
        <authorList>
            <person name="Oger P.M."/>
        </authorList>
    </citation>
    <scope>NUCLEOTIDE SEQUENCE [LARGE SCALE GENOMIC DNA]</scope>
    <source>
        <strain evidence="2 7">OGL-20P</strain>
    </source>
</reference>
<feature type="domain" description="HEPN" evidence="1">
    <location>
        <begin position="9"/>
        <end position="115"/>
    </location>
</feature>
<evidence type="ECO:0000313" key="7">
    <source>
        <dbReference type="Proteomes" id="UP000250136"/>
    </source>
</evidence>
<dbReference type="KEGG" id="ttd:A3L14_06600"/>
<organism evidence="3 5">
    <name type="scientific">Thermococcus thioreducens</name>
    <dbReference type="NCBI Taxonomy" id="277988"/>
    <lineage>
        <taxon>Archaea</taxon>
        <taxon>Methanobacteriati</taxon>
        <taxon>Methanobacteriota</taxon>
        <taxon>Thermococci</taxon>
        <taxon>Thermococcales</taxon>
        <taxon>Thermococcaceae</taxon>
        <taxon>Thermococcus</taxon>
    </lineage>
</organism>
<reference evidence="3 5" key="1">
    <citation type="submission" date="2015-08" db="EMBL/GenBank/DDBJ databases">
        <title>Thermococcus thioreducens DSM 14981 genome sequencing.</title>
        <authorList>
            <person name="Hong S.-J."/>
            <person name="Kim M.-C."/>
            <person name="Shin J.-H."/>
        </authorList>
    </citation>
    <scope>NUCLEOTIDE SEQUENCE [LARGE SCALE GENOMIC DNA]</scope>
    <source>
        <strain evidence="3 5">DSM 14981</strain>
    </source>
</reference>
<dbReference type="RefSeq" id="WP_055429322.1">
    <property type="nucleotide sequence ID" value="NZ_CP015105.1"/>
</dbReference>
<gene>
    <name evidence="2" type="ORF">A3L14_06600</name>
    <name evidence="3" type="ORF">AMR53_05640</name>
    <name evidence="4" type="ORF">SAMN05216170_0631</name>
</gene>
<dbReference type="SUPFAM" id="SSF81593">
    <property type="entry name" value="Nucleotidyltransferase substrate binding subunit/domain"/>
    <property type="match status" value="1"/>
</dbReference>
<dbReference type="Gene3D" id="1.20.120.330">
    <property type="entry name" value="Nucleotidyltransferases domain 2"/>
    <property type="match status" value="1"/>
</dbReference>
<dbReference type="InterPro" id="IPR007842">
    <property type="entry name" value="HEPN_dom"/>
</dbReference>